<comment type="caution">
    <text evidence="2">The sequence shown here is derived from an EMBL/GenBank/DDBJ whole genome shotgun (WGS) entry which is preliminary data.</text>
</comment>
<reference evidence="2 3" key="1">
    <citation type="submission" date="2020-08" db="EMBL/GenBank/DDBJ databases">
        <title>Genomic Encyclopedia of Type Strains, Phase IV (KMG-IV): sequencing the most valuable type-strain genomes for metagenomic binning, comparative biology and taxonomic classification.</title>
        <authorList>
            <person name="Goeker M."/>
        </authorList>
    </citation>
    <scope>NUCLEOTIDE SEQUENCE [LARGE SCALE GENOMIC DNA]</scope>
    <source>
        <strain evidence="2 3">DSM 12251</strain>
    </source>
</reference>
<proteinExistence type="inferred from homology"/>
<dbReference type="PANTHER" id="PTHR33383:SF1">
    <property type="entry name" value="MEMBRANE PROTEIN INSERTION EFFICIENCY FACTOR-RELATED"/>
    <property type="match status" value="1"/>
</dbReference>
<keyword evidence="1" id="KW-0472">Membrane</keyword>
<dbReference type="PANTHER" id="PTHR33383">
    <property type="entry name" value="MEMBRANE PROTEIN INSERTION EFFICIENCY FACTOR-RELATED"/>
    <property type="match status" value="1"/>
</dbReference>
<gene>
    <name evidence="2" type="ORF">HNQ64_004072</name>
</gene>
<dbReference type="InterPro" id="IPR002696">
    <property type="entry name" value="Membr_insert_effic_factor_YidD"/>
</dbReference>
<dbReference type="RefSeq" id="WP_184211902.1">
    <property type="nucleotide sequence ID" value="NZ_JACHIF010000010.1"/>
</dbReference>
<keyword evidence="1" id="KW-1003">Cell membrane</keyword>
<protein>
    <recommendedName>
        <fullName evidence="1">Putative membrane protein insertion efficiency factor</fullName>
    </recommendedName>
</protein>
<comment type="similarity">
    <text evidence="1">Belongs to the UPF0161 family.</text>
</comment>
<dbReference type="SMART" id="SM01234">
    <property type="entry name" value="Haemolytic"/>
    <property type="match status" value="1"/>
</dbReference>
<evidence type="ECO:0000313" key="2">
    <source>
        <dbReference type="EMBL" id="MBB5039794.1"/>
    </source>
</evidence>
<dbReference type="Proteomes" id="UP000534294">
    <property type="component" value="Unassembled WGS sequence"/>
</dbReference>
<comment type="function">
    <text evidence="1">Could be involved in insertion of integral membrane proteins into the membrane.</text>
</comment>
<dbReference type="Pfam" id="PF01809">
    <property type="entry name" value="YidD"/>
    <property type="match status" value="1"/>
</dbReference>
<evidence type="ECO:0000313" key="3">
    <source>
        <dbReference type="Proteomes" id="UP000534294"/>
    </source>
</evidence>
<dbReference type="GO" id="GO:0005886">
    <property type="term" value="C:plasma membrane"/>
    <property type="evidence" value="ECO:0007669"/>
    <property type="project" value="UniProtKB-SubCell"/>
</dbReference>
<dbReference type="NCBIfam" id="TIGR00278">
    <property type="entry name" value="membrane protein insertion efficiency factor YidD"/>
    <property type="match status" value="1"/>
</dbReference>
<evidence type="ECO:0000256" key="1">
    <source>
        <dbReference type="HAMAP-Rule" id="MF_00386"/>
    </source>
</evidence>
<dbReference type="AlphaFoldDB" id="A0A7W7YPE5"/>
<organism evidence="2 3">
    <name type="scientific">Prosthecobacter dejongeii</name>
    <dbReference type="NCBI Taxonomy" id="48465"/>
    <lineage>
        <taxon>Bacteria</taxon>
        <taxon>Pseudomonadati</taxon>
        <taxon>Verrucomicrobiota</taxon>
        <taxon>Verrucomicrobiia</taxon>
        <taxon>Verrucomicrobiales</taxon>
        <taxon>Verrucomicrobiaceae</taxon>
        <taxon>Prosthecobacter</taxon>
    </lineage>
</organism>
<keyword evidence="3" id="KW-1185">Reference proteome</keyword>
<dbReference type="EMBL" id="JACHIF010000010">
    <property type="protein sequence ID" value="MBB5039794.1"/>
    <property type="molecule type" value="Genomic_DNA"/>
</dbReference>
<name>A0A7W7YPE5_9BACT</name>
<sequence length="112" mass="12313">MKWLVRILIRGYQRVISPVLHFIGGPNTGCRFTPTCSEYFLQAVEKHGIFKGSWLGTLRIIRCNPWGGHGHDPVPPVVTKGNRSCQGQTDISCSCQHGPVDTAPSAADETRP</sequence>
<comment type="subcellular location">
    <subcellularLocation>
        <location evidence="1">Cell membrane</location>
        <topology evidence="1">Peripheral membrane protein</topology>
        <orientation evidence="1">Cytoplasmic side</orientation>
    </subcellularLocation>
</comment>
<dbReference type="HAMAP" id="MF_00386">
    <property type="entry name" value="UPF0161_YidD"/>
    <property type="match status" value="1"/>
</dbReference>
<accession>A0A7W7YPE5</accession>